<dbReference type="eggNOG" id="arCOG00175">
    <property type="taxonomic scope" value="Archaea"/>
</dbReference>
<dbReference type="InterPro" id="IPR027417">
    <property type="entry name" value="P-loop_NTPase"/>
</dbReference>
<keyword evidence="6" id="KW-1278">Translocase</keyword>
<dbReference type="SMART" id="SM00382">
    <property type="entry name" value="AAA"/>
    <property type="match status" value="1"/>
</dbReference>
<name>Q6L2X9_PICTO</name>
<dbReference type="Pfam" id="PF00005">
    <property type="entry name" value="ABC_tran"/>
    <property type="match status" value="1"/>
</dbReference>
<keyword evidence="7" id="KW-0472">Membrane</keyword>
<dbReference type="STRING" id="263820.PTO0087"/>
<dbReference type="GO" id="GO:0008643">
    <property type="term" value="P:carbohydrate transport"/>
    <property type="evidence" value="ECO:0007669"/>
    <property type="project" value="InterPro"/>
</dbReference>
<dbReference type="CDD" id="cd03301">
    <property type="entry name" value="ABC_MalK_N"/>
    <property type="match status" value="1"/>
</dbReference>
<dbReference type="SUPFAM" id="SSF52540">
    <property type="entry name" value="P-loop containing nucleoside triphosphate hydrolases"/>
    <property type="match status" value="1"/>
</dbReference>
<dbReference type="GO" id="GO:0005524">
    <property type="term" value="F:ATP binding"/>
    <property type="evidence" value="ECO:0007669"/>
    <property type="project" value="UniProtKB-KW"/>
</dbReference>
<dbReference type="Gene3D" id="2.40.50.140">
    <property type="entry name" value="Nucleic acid-binding proteins"/>
    <property type="match status" value="1"/>
</dbReference>
<evidence type="ECO:0000256" key="5">
    <source>
        <dbReference type="ARBA" id="ARBA00022840"/>
    </source>
</evidence>
<dbReference type="Proteomes" id="UP000000438">
    <property type="component" value="Chromosome"/>
</dbReference>
<dbReference type="InterPro" id="IPR047641">
    <property type="entry name" value="ABC_transpr_MalK/UgpC-like"/>
</dbReference>
<evidence type="ECO:0000256" key="3">
    <source>
        <dbReference type="ARBA" id="ARBA00022475"/>
    </source>
</evidence>
<proteinExistence type="predicted"/>
<dbReference type="FunCoup" id="Q6L2X9">
    <property type="interactions" value="39"/>
</dbReference>
<keyword evidence="4" id="KW-0547">Nucleotide-binding</keyword>
<dbReference type="RefSeq" id="WP_011176888.1">
    <property type="nucleotide sequence ID" value="NC_005877.1"/>
</dbReference>
<dbReference type="GeneID" id="2845237"/>
<dbReference type="FunFam" id="3.40.50.300:FF:000042">
    <property type="entry name" value="Maltose/maltodextrin ABC transporter, ATP-binding protein"/>
    <property type="match status" value="1"/>
</dbReference>
<dbReference type="SUPFAM" id="SSF50331">
    <property type="entry name" value="MOP-like"/>
    <property type="match status" value="1"/>
</dbReference>
<dbReference type="Gene3D" id="3.40.50.300">
    <property type="entry name" value="P-loop containing nucleotide triphosphate hydrolases"/>
    <property type="match status" value="1"/>
</dbReference>
<evidence type="ECO:0000313" key="9">
    <source>
        <dbReference type="EMBL" id="AAT42672.1"/>
    </source>
</evidence>
<evidence type="ECO:0000259" key="8">
    <source>
        <dbReference type="PROSITE" id="PS50893"/>
    </source>
</evidence>
<dbReference type="InterPro" id="IPR015855">
    <property type="entry name" value="ABC_transpr_MalK-like"/>
</dbReference>
<dbReference type="PROSITE" id="PS50893">
    <property type="entry name" value="ABC_TRANSPORTER_2"/>
    <property type="match status" value="1"/>
</dbReference>
<dbReference type="InterPro" id="IPR003593">
    <property type="entry name" value="AAA+_ATPase"/>
</dbReference>
<dbReference type="InterPro" id="IPR012340">
    <property type="entry name" value="NA-bd_OB-fold"/>
</dbReference>
<dbReference type="PROSITE" id="PS00211">
    <property type="entry name" value="ABC_TRANSPORTER_1"/>
    <property type="match status" value="1"/>
</dbReference>
<dbReference type="Pfam" id="PF08402">
    <property type="entry name" value="TOBE_2"/>
    <property type="match status" value="1"/>
</dbReference>
<evidence type="ECO:0000256" key="4">
    <source>
        <dbReference type="ARBA" id="ARBA00022741"/>
    </source>
</evidence>
<comment type="subcellular location">
    <subcellularLocation>
        <location evidence="1">Cell membrane</location>
        <topology evidence="1">Peripheral membrane protein</topology>
    </subcellularLocation>
</comment>
<evidence type="ECO:0000256" key="1">
    <source>
        <dbReference type="ARBA" id="ARBA00004202"/>
    </source>
</evidence>
<dbReference type="InterPro" id="IPR008995">
    <property type="entry name" value="Mo/tungstate-bd_C_term_dom"/>
</dbReference>
<evidence type="ECO:0000313" key="10">
    <source>
        <dbReference type="Proteomes" id="UP000000438"/>
    </source>
</evidence>
<evidence type="ECO:0000256" key="2">
    <source>
        <dbReference type="ARBA" id="ARBA00022448"/>
    </source>
</evidence>
<organism evidence="9 10">
    <name type="scientific">Picrophilus torridus (strain ATCC 700027 / DSM 9790 / JCM 10055 / NBRC 100828 / KAW 2/3)</name>
    <dbReference type="NCBI Taxonomy" id="1122961"/>
    <lineage>
        <taxon>Archaea</taxon>
        <taxon>Methanobacteriati</taxon>
        <taxon>Thermoplasmatota</taxon>
        <taxon>Thermoplasmata</taxon>
        <taxon>Thermoplasmatales</taxon>
        <taxon>Picrophilaceae</taxon>
        <taxon>Picrophilus</taxon>
    </lineage>
</organism>
<dbReference type="Gene3D" id="2.40.50.100">
    <property type="match status" value="1"/>
</dbReference>
<dbReference type="PANTHER" id="PTHR43875">
    <property type="entry name" value="MALTODEXTRIN IMPORT ATP-BINDING PROTEIN MSMX"/>
    <property type="match status" value="1"/>
</dbReference>
<keyword evidence="5" id="KW-0067">ATP-binding</keyword>
<reference evidence="9 10" key="1">
    <citation type="journal article" date="2004" name="Proc. Natl. Acad. Sci. U.S.A.">
        <title>Genome sequence of Picrophilus torridus and its implications for life around pH 0.</title>
        <authorList>
            <person name="Futterer O."/>
            <person name="Angelov A."/>
            <person name="Liesegang H."/>
            <person name="Gottschalk G."/>
            <person name="Schleper C."/>
            <person name="Schepers B."/>
            <person name="Dock C."/>
            <person name="Antranikian G."/>
            <person name="Liebl W."/>
        </authorList>
    </citation>
    <scope>NUCLEOTIDE SEQUENCE [LARGE SCALE GENOMIC DNA]</scope>
    <source>
        <strain evidence="10">ATCC 700027 / DSM 9790 / JCM 10055 / NBRC 100828</strain>
    </source>
</reference>
<dbReference type="InterPro" id="IPR017871">
    <property type="entry name" value="ABC_transporter-like_CS"/>
</dbReference>
<evidence type="ECO:0000256" key="7">
    <source>
        <dbReference type="ARBA" id="ARBA00023136"/>
    </source>
</evidence>
<dbReference type="HOGENOM" id="CLU_000604_1_1_2"/>
<dbReference type="InParanoid" id="Q6L2X9"/>
<evidence type="ECO:0000256" key="6">
    <source>
        <dbReference type="ARBA" id="ARBA00022967"/>
    </source>
</evidence>
<dbReference type="AlphaFoldDB" id="Q6L2X9"/>
<dbReference type="GO" id="GO:0016887">
    <property type="term" value="F:ATP hydrolysis activity"/>
    <property type="evidence" value="ECO:0007669"/>
    <property type="project" value="InterPro"/>
</dbReference>
<dbReference type="InterPro" id="IPR013611">
    <property type="entry name" value="Transp-assoc_OB_typ2"/>
</dbReference>
<dbReference type="GO" id="GO:0055052">
    <property type="term" value="C:ATP-binding cassette (ABC) transporter complex, substrate-binding subunit-containing"/>
    <property type="evidence" value="ECO:0007669"/>
    <property type="project" value="TreeGrafter"/>
</dbReference>
<dbReference type="GO" id="GO:0140359">
    <property type="term" value="F:ABC-type transporter activity"/>
    <property type="evidence" value="ECO:0007669"/>
    <property type="project" value="InterPro"/>
</dbReference>
<keyword evidence="2" id="KW-0813">Transport</keyword>
<dbReference type="PaxDb" id="263820-PTO0087"/>
<dbReference type="KEGG" id="pto:PTO0087"/>
<dbReference type="PANTHER" id="PTHR43875:SF15">
    <property type="entry name" value="TREHALOSE IMPORT ATP-BINDING PROTEIN SUGC"/>
    <property type="match status" value="1"/>
</dbReference>
<feature type="domain" description="ABC transporter" evidence="8">
    <location>
        <begin position="4"/>
        <end position="234"/>
    </location>
</feature>
<dbReference type="EMBL" id="AE017261">
    <property type="protein sequence ID" value="AAT42672.1"/>
    <property type="molecule type" value="Genomic_DNA"/>
</dbReference>
<dbReference type="InterPro" id="IPR003439">
    <property type="entry name" value="ABC_transporter-like_ATP-bd"/>
</dbReference>
<sequence length="357" mass="40408">MVSVSLKNIKKYYNQTLVLKDVNLDIMDGEFFILLGSSGSGKSTTLNIISGVDRQTSGDIFFDTQNVNNMGPVERNIAMVFQDYALYPHMTVYKNLAFPLKMRKVDRDSIEKKVNEVAEKLGLASLLNRYPKELSGGQAQRVALGRALVRDPSLFLLDEPLSNLDAKIRGQIRTELKLIQEDLKKTFIYVTHDQQEAMSLGDHIAILHNGRIEQFGKPLEIYKKPKTRYVAAFLGDPEMNFFDLKKNDGVFSNDDIDGVHIDYNGDEITLGIRPEDIMLKKQKDSNIGIKVIVRSVELFGSYAVIIADTLSGKELRIRTDNNVNVSREINVYIDRSSMLIFDKNGDVIDYENTKVIE</sequence>
<gene>
    <name evidence="9" type="ordered locus">PTO0087</name>
</gene>
<accession>Q6L2X9</accession>
<dbReference type="OrthoDB" id="18368at2157"/>
<keyword evidence="3" id="KW-1003">Cell membrane</keyword>
<protein>
    <submittedName>
        <fullName evidence="9">Glycerol-3-P ABC transporter ATP binding protein</fullName>
    </submittedName>
</protein>